<keyword evidence="2" id="KW-1133">Transmembrane helix</keyword>
<evidence type="ECO:0000256" key="2">
    <source>
        <dbReference type="SAM" id="Phobius"/>
    </source>
</evidence>
<dbReference type="Proteomes" id="UP000053593">
    <property type="component" value="Unassembled WGS sequence"/>
</dbReference>
<keyword evidence="4" id="KW-1185">Reference proteome</keyword>
<protein>
    <submittedName>
        <fullName evidence="3">Unplaced genomic scaffold GYMLUscaffold_133, whole genome shotgun sequence</fullName>
    </submittedName>
</protein>
<gene>
    <name evidence="3" type="ORF">GYMLUDRAFT_252581</name>
</gene>
<evidence type="ECO:0000313" key="4">
    <source>
        <dbReference type="Proteomes" id="UP000053593"/>
    </source>
</evidence>
<feature type="region of interest" description="Disordered" evidence="1">
    <location>
        <begin position="1"/>
        <end position="37"/>
    </location>
</feature>
<dbReference type="HOGENOM" id="CLU_1124654_0_0_1"/>
<reference evidence="3 4" key="1">
    <citation type="submission" date="2014-04" db="EMBL/GenBank/DDBJ databases">
        <title>Evolutionary Origins and Diversification of the Mycorrhizal Mutualists.</title>
        <authorList>
            <consortium name="DOE Joint Genome Institute"/>
            <consortium name="Mycorrhizal Genomics Consortium"/>
            <person name="Kohler A."/>
            <person name="Kuo A."/>
            <person name="Nagy L.G."/>
            <person name="Floudas D."/>
            <person name="Copeland A."/>
            <person name="Barry K.W."/>
            <person name="Cichocki N."/>
            <person name="Veneault-Fourrey C."/>
            <person name="LaButti K."/>
            <person name="Lindquist E.A."/>
            <person name="Lipzen A."/>
            <person name="Lundell T."/>
            <person name="Morin E."/>
            <person name="Murat C."/>
            <person name="Riley R."/>
            <person name="Ohm R."/>
            <person name="Sun H."/>
            <person name="Tunlid A."/>
            <person name="Henrissat B."/>
            <person name="Grigoriev I.V."/>
            <person name="Hibbett D.S."/>
            <person name="Martin F."/>
        </authorList>
    </citation>
    <scope>NUCLEOTIDE SEQUENCE [LARGE SCALE GENOMIC DNA]</scope>
    <source>
        <strain evidence="3 4">FD-317 M1</strain>
    </source>
</reference>
<dbReference type="AlphaFoldDB" id="A0A0D0AKW0"/>
<keyword evidence="2" id="KW-0812">Transmembrane</keyword>
<evidence type="ECO:0000256" key="1">
    <source>
        <dbReference type="SAM" id="MobiDB-lite"/>
    </source>
</evidence>
<accession>A0A0D0AKW0</accession>
<organism evidence="3 4">
    <name type="scientific">Collybiopsis luxurians FD-317 M1</name>
    <dbReference type="NCBI Taxonomy" id="944289"/>
    <lineage>
        <taxon>Eukaryota</taxon>
        <taxon>Fungi</taxon>
        <taxon>Dikarya</taxon>
        <taxon>Basidiomycota</taxon>
        <taxon>Agaricomycotina</taxon>
        <taxon>Agaricomycetes</taxon>
        <taxon>Agaricomycetidae</taxon>
        <taxon>Agaricales</taxon>
        <taxon>Marasmiineae</taxon>
        <taxon>Omphalotaceae</taxon>
        <taxon>Collybiopsis</taxon>
        <taxon>Collybiopsis luxurians</taxon>
    </lineage>
</organism>
<proteinExistence type="predicted"/>
<evidence type="ECO:0000313" key="3">
    <source>
        <dbReference type="EMBL" id="KIK50880.1"/>
    </source>
</evidence>
<feature type="transmembrane region" description="Helical" evidence="2">
    <location>
        <begin position="160"/>
        <end position="181"/>
    </location>
</feature>
<feature type="compositionally biased region" description="Low complexity" evidence="1">
    <location>
        <begin position="9"/>
        <end position="29"/>
    </location>
</feature>
<sequence>MPPEILHDPNPNLSPSVSVIPNNNNCNNSDEGEGKDDMLPGVFISCHHGHLQMGRMVQGEQDAGKGEEDADMDMPPRILVNDRSSVSKMTTTTTAPATTTTATPTVSLIVPHISPGALSYTFLSNMSLATATTTSLTTSVGIRIVANSGYSGTEFGSGSAYIFFVSPSAFVSSSAFVFGFIGRNGGTIMSVAYPSQLPPCSLYRDMSNWNGIGNGDIELFTVRACSCSSSEAETST</sequence>
<keyword evidence="2" id="KW-0472">Membrane</keyword>
<dbReference type="EMBL" id="KN834881">
    <property type="protein sequence ID" value="KIK50880.1"/>
    <property type="molecule type" value="Genomic_DNA"/>
</dbReference>
<name>A0A0D0AKW0_9AGAR</name>